<reference evidence="5" key="1">
    <citation type="submission" date="2020-05" db="EMBL/GenBank/DDBJ databases">
        <authorList>
            <person name="Chiriac C."/>
            <person name="Salcher M."/>
            <person name="Ghai R."/>
            <person name="Kavagutti S V."/>
        </authorList>
    </citation>
    <scope>NUCLEOTIDE SEQUENCE</scope>
</reference>
<feature type="domain" description="Carbohydrate kinase FGGY C-terminal" evidence="4">
    <location>
        <begin position="253"/>
        <end position="435"/>
    </location>
</feature>
<name>A0A6J7ID93_9ZZZZ</name>
<feature type="domain" description="Carbohydrate kinase FGGY N-terminal" evidence="3">
    <location>
        <begin position="3"/>
        <end position="242"/>
    </location>
</feature>
<accession>A0A6J7ID93</accession>
<keyword evidence="1" id="KW-0808">Transferase</keyword>
<evidence type="ECO:0000256" key="2">
    <source>
        <dbReference type="ARBA" id="ARBA00022777"/>
    </source>
</evidence>
<dbReference type="PANTHER" id="PTHR43095">
    <property type="entry name" value="SUGAR KINASE"/>
    <property type="match status" value="1"/>
</dbReference>
<organism evidence="5">
    <name type="scientific">freshwater metagenome</name>
    <dbReference type="NCBI Taxonomy" id="449393"/>
    <lineage>
        <taxon>unclassified sequences</taxon>
        <taxon>metagenomes</taxon>
        <taxon>ecological metagenomes</taxon>
    </lineage>
</organism>
<dbReference type="SUPFAM" id="SSF53067">
    <property type="entry name" value="Actin-like ATPase domain"/>
    <property type="match status" value="2"/>
</dbReference>
<dbReference type="PANTHER" id="PTHR43095:SF3">
    <property type="entry name" value="L-XYLULOSE_3-KETO-L-GULONATE KINASE"/>
    <property type="match status" value="1"/>
</dbReference>
<gene>
    <name evidence="5" type="ORF">UFOPK3684_00807</name>
</gene>
<evidence type="ECO:0000256" key="1">
    <source>
        <dbReference type="ARBA" id="ARBA00022679"/>
    </source>
</evidence>
<dbReference type="InterPro" id="IPR018484">
    <property type="entry name" value="FGGY_N"/>
</dbReference>
<protein>
    <submittedName>
        <fullName evidence="5">Unannotated protein</fullName>
    </submittedName>
</protein>
<proteinExistence type="predicted"/>
<sequence length="486" mass="51710">MAILCIDAGTTLIKSVLFDERGNELLVASRATYVLSPADGLSEQDMNEVWQSVVETCKEILTQTELPIDAVSVTAQGDGAWMIDDTGSPVRNAVLWNDGRAAAEIDEWEKNGLLDKAFKINGSLTSLGLPNAIIKWFSKNDPQVLEKTSSVLTCGSWIYFKLTGVIGQHISEASAPWIEIANGSISKELIELYGLTEFAGKIPPVLIDSQSRLSVQASSELGIATQIPVVMSPYDILATATGSGALDEGDAFVILGTTTCPGILLKSLDTSGDAAGLNLLTGQSNSYLRALPTLTGTSALTWAMESLHYSTVEEVGDAASTSRPGAGGVILLPYFSSAGERAPFLDSRARASLHGITSNTTREDIARSVYEALAHVIRECLEMTKSPIRQLAISGGGARSDFWCQLIADVVGVPTSRTSDTQVGAKGALMYATVSIGKFSSLEEAAKNLVSQSDTFIPTAELVDFYSAQHATFVALRKSIQPSWSL</sequence>
<evidence type="ECO:0000259" key="3">
    <source>
        <dbReference type="Pfam" id="PF00370"/>
    </source>
</evidence>
<dbReference type="PIRSF" id="PIRSF000538">
    <property type="entry name" value="GlpK"/>
    <property type="match status" value="1"/>
</dbReference>
<dbReference type="EMBL" id="CAFBMZ010000050">
    <property type="protein sequence ID" value="CAB4928237.1"/>
    <property type="molecule type" value="Genomic_DNA"/>
</dbReference>
<dbReference type="GO" id="GO:0016301">
    <property type="term" value="F:kinase activity"/>
    <property type="evidence" value="ECO:0007669"/>
    <property type="project" value="UniProtKB-KW"/>
</dbReference>
<dbReference type="InterPro" id="IPR050406">
    <property type="entry name" value="FGGY_Carb_Kinase"/>
</dbReference>
<dbReference type="InterPro" id="IPR000577">
    <property type="entry name" value="Carb_kinase_FGGY"/>
</dbReference>
<dbReference type="PROSITE" id="PS00445">
    <property type="entry name" value="FGGY_KINASES_2"/>
    <property type="match status" value="1"/>
</dbReference>
<dbReference type="GO" id="GO:0005975">
    <property type="term" value="P:carbohydrate metabolic process"/>
    <property type="evidence" value="ECO:0007669"/>
    <property type="project" value="InterPro"/>
</dbReference>
<dbReference type="Gene3D" id="3.30.420.40">
    <property type="match status" value="2"/>
</dbReference>
<dbReference type="Pfam" id="PF00370">
    <property type="entry name" value="FGGY_N"/>
    <property type="match status" value="1"/>
</dbReference>
<dbReference type="InterPro" id="IPR018483">
    <property type="entry name" value="Carb_kinase_FGGY_CS"/>
</dbReference>
<dbReference type="InterPro" id="IPR018485">
    <property type="entry name" value="FGGY_C"/>
</dbReference>
<dbReference type="InterPro" id="IPR043129">
    <property type="entry name" value="ATPase_NBD"/>
</dbReference>
<keyword evidence="2" id="KW-0418">Kinase</keyword>
<dbReference type="AlphaFoldDB" id="A0A6J7ID93"/>
<dbReference type="GO" id="GO:0016773">
    <property type="term" value="F:phosphotransferase activity, alcohol group as acceptor"/>
    <property type="evidence" value="ECO:0007669"/>
    <property type="project" value="InterPro"/>
</dbReference>
<dbReference type="Pfam" id="PF02782">
    <property type="entry name" value="FGGY_C"/>
    <property type="match status" value="1"/>
</dbReference>
<evidence type="ECO:0000259" key="4">
    <source>
        <dbReference type="Pfam" id="PF02782"/>
    </source>
</evidence>
<evidence type="ECO:0000313" key="5">
    <source>
        <dbReference type="EMBL" id="CAB4928237.1"/>
    </source>
</evidence>